<evidence type="ECO:0000313" key="3">
    <source>
        <dbReference type="Proteomes" id="UP000593564"/>
    </source>
</evidence>
<dbReference type="PANTHER" id="PTHR33127">
    <property type="entry name" value="TRANSMEMBRANE PROTEIN"/>
    <property type="match status" value="1"/>
</dbReference>
<dbReference type="PANTHER" id="PTHR33127:SF5">
    <property type="entry name" value="TRANSMEMBRANE PROTEIN"/>
    <property type="match status" value="1"/>
</dbReference>
<dbReference type="InterPro" id="IPR005174">
    <property type="entry name" value="KIB1-4_b-propeller"/>
</dbReference>
<gene>
    <name evidence="2" type="ORF">HYC85_006515</name>
</gene>
<comment type="caution">
    <text evidence="2">The sequence shown here is derived from an EMBL/GenBank/DDBJ whole genome shotgun (WGS) entry which is preliminary data.</text>
</comment>
<reference evidence="3" key="1">
    <citation type="journal article" date="2020" name="Nat. Commun.">
        <title>Genome assembly of wild tea tree DASZ reveals pedigree and selection history of tea varieties.</title>
        <authorList>
            <person name="Zhang W."/>
            <person name="Zhang Y."/>
            <person name="Qiu H."/>
            <person name="Guo Y."/>
            <person name="Wan H."/>
            <person name="Zhang X."/>
            <person name="Scossa F."/>
            <person name="Alseekh S."/>
            <person name="Zhang Q."/>
            <person name="Wang P."/>
            <person name="Xu L."/>
            <person name="Schmidt M.H."/>
            <person name="Jia X."/>
            <person name="Li D."/>
            <person name="Zhu A."/>
            <person name="Guo F."/>
            <person name="Chen W."/>
            <person name="Ni D."/>
            <person name="Usadel B."/>
            <person name="Fernie A.R."/>
            <person name="Wen W."/>
        </authorList>
    </citation>
    <scope>NUCLEOTIDE SEQUENCE [LARGE SCALE GENOMIC DNA]</scope>
    <source>
        <strain evidence="3">cv. G240</strain>
    </source>
</reference>
<evidence type="ECO:0000259" key="1">
    <source>
        <dbReference type="Pfam" id="PF03478"/>
    </source>
</evidence>
<feature type="domain" description="KIB1-4 beta-propeller" evidence="1">
    <location>
        <begin position="15"/>
        <end position="126"/>
    </location>
</feature>
<protein>
    <recommendedName>
        <fullName evidence="1">KIB1-4 beta-propeller domain-containing protein</fullName>
    </recommendedName>
</protein>
<reference evidence="2 3" key="2">
    <citation type="submission" date="2020-07" db="EMBL/GenBank/DDBJ databases">
        <title>Genome assembly of wild tea tree DASZ reveals pedigree and selection history of tea varieties.</title>
        <authorList>
            <person name="Zhang W."/>
        </authorList>
    </citation>
    <scope>NUCLEOTIDE SEQUENCE [LARGE SCALE GENOMIC DNA]</scope>
    <source>
        <strain evidence="3">cv. G240</strain>
        <tissue evidence="2">Leaf</tissue>
    </source>
</reference>
<accession>A0A7J7HLQ7</accession>
<dbReference type="EMBL" id="JACBKZ010000003">
    <property type="protein sequence ID" value="KAF5953659.1"/>
    <property type="molecule type" value="Genomic_DNA"/>
</dbReference>
<dbReference type="Pfam" id="PF03478">
    <property type="entry name" value="Beta-prop_KIB1-4"/>
    <property type="match status" value="1"/>
</dbReference>
<sequence length="127" mass="14481">MSTSTDIIWHFGDSSTRRSYTINVPELSQARCLVSKHGWLLLFSSEPISSLFFFNPFSRARIDLPWTSEFSRLTDILDKHPPVFTLSAPPTSLDCVLFAIAFVNVDSFRISTCRRGETTWTTHDCQC</sequence>
<keyword evidence="3" id="KW-1185">Reference proteome</keyword>
<dbReference type="Proteomes" id="UP000593564">
    <property type="component" value="Unassembled WGS sequence"/>
</dbReference>
<proteinExistence type="predicted"/>
<name>A0A7J7HLQ7_CAMSI</name>
<evidence type="ECO:0000313" key="2">
    <source>
        <dbReference type="EMBL" id="KAF5953659.1"/>
    </source>
</evidence>
<dbReference type="AlphaFoldDB" id="A0A7J7HLQ7"/>
<organism evidence="2 3">
    <name type="scientific">Camellia sinensis</name>
    <name type="common">Tea plant</name>
    <name type="synonym">Thea sinensis</name>
    <dbReference type="NCBI Taxonomy" id="4442"/>
    <lineage>
        <taxon>Eukaryota</taxon>
        <taxon>Viridiplantae</taxon>
        <taxon>Streptophyta</taxon>
        <taxon>Embryophyta</taxon>
        <taxon>Tracheophyta</taxon>
        <taxon>Spermatophyta</taxon>
        <taxon>Magnoliopsida</taxon>
        <taxon>eudicotyledons</taxon>
        <taxon>Gunneridae</taxon>
        <taxon>Pentapetalae</taxon>
        <taxon>asterids</taxon>
        <taxon>Ericales</taxon>
        <taxon>Theaceae</taxon>
        <taxon>Camellia</taxon>
    </lineage>
</organism>